<accession>A0A9D2A9N6</accession>
<feature type="domain" description="Bacterial bifunctional deaminase-reductase C-terminal" evidence="1">
    <location>
        <begin position="4"/>
        <end position="176"/>
    </location>
</feature>
<dbReference type="EMBL" id="DXGD01000490">
    <property type="protein sequence ID" value="HIX01075.1"/>
    <property type="molecule type" value="Genomic_DNA"/>
</dbReference>
<reference evidence="2" key="2">
    <citation type="submission" date="2021-04" db="EMBL/GenBank/DDBJ databases">
        <authorList>
            <person name="Gilroy R."/>
        </authorList>
    </citation>
    <scope>NUCLEOTIDE SEQUENCE</scope>
    <source>
        <strain evidence="2">ChiHejej3B27-3195</strain>
    </source>
</reference>
<gene>
    <name evidence="2" type="ORF">H9871_13160</name>
</gene>
<sequence length="188" mass="21028">MGRLIYSVVCSLDGYLADENGDFSWAFPDEQIHRHANLEMRGISLQLLGRRLYEIMVPWETDPDLAADSEVGAEFARYWQDSDKIVYSSTLAEPLTERTRIRRSFDAREVRTLTREAPGDVVIGGPTLAAEAFRDGLVDEVRMVVMQVTIGSGLPVFPLNQRVRLSLIESTTFDGGALGLIYRVLCDA</sequence>
<proteinExistence type="predicted"/>
<dbReference type="GO" id="GO:0009231">
    <property type="term" value="P:riboflavin biosynthetic process"/>
    <property type="evidence" value="ECO:0007669"/>
    <property type="project" value="InterPro"/>
</dbReference>
<dbReference type="SUPFAM" id="SSF53597">
    <property type="entry name" value="Dihydrofolate reductase-like"/>
    <property type="match status" value="1"/>
</dbReference>
<dbReference type="InterPro" id="IPR050765">
    <property type="entry name" value="Riboflavin_Biosynth_HTPR"/>
</dbReference>
<dbReference type="GO" id="GO:0008703">
    <property type="term" value="F:5-amino-6-(5-phosphoribosylamino)uracil reductase activity"/>
    <property type="evidence" value="ECO:0007669"/>
    <property type="project" value="InterPro"/>
</dbReference>
<dbReference type="InterPro" id="IPR024072">
    <property type="entry name" value="DHFR-like_dom_sf"/>
</dbReference>
<dbReference type="PANTHER" id="PTHR38011">
    <property type="entry name" value="DIHYDROFOLATE REDUCTASE FAMILY PROTEIN (AFU_ORTHOLOGUE AFUA_8G06820)"/>
    <property type="match status" value="1"/>
</dbReference>
<dbReference type="PANTHER" id="PTHR38011:SF11">
    <property type="entry name" value="2,5-DIAMINO-6-RIBOSYLAMINO-4(3H)-PYRIMIDINONE 5'-PHOSPHATE REDUCTASE"/>
    <property type="match status" value="1"/>
</dbReference>
<dbReference type="Pfam" id="PF01872">
    <property type="entry name" value="RibD_C"/>
    <property type="match status" value="1"/>
</dbReference>
<evidence type="ECO:0000259" key="1">
    <source>
        <dbReference type="Pfam" id="PF01872"/>
    </source>
</evidence>
<evidence type="ECO:0000313" key="2">
    <source>
        <dbReference type="EMBL" id="HIX01075.1"/>
    </source>
</evidence>
<comment type="caution">
    <text evidence="2">The sequence shown here is derived from an EMBL/GenBank/DDBJ whole genome shotgun (WGS) entry which is preliminary data.</text>
</comment>
<dbReference type="Proteomes" id="UP000824151">
    <property type="component" value="Unassembled WGS sequence"/>
</dbReference>
<protein>
    <submittedName>
        <fullName evidence="2">Dihydrofolate reductase family protein</fullName>
    </submittedName>
</protein>
<evidence type="ECO:0000313" key="3">
    <source>
        <dbReference type="Proteomes" id="UP000824151"/>
    </source>
</evidence>
<name>A0A9D2A9N6_9MICC</name>
<reference evidence="2" key="1">
    <citation type="journal article" date="2021" name="PeerJ">
        <title>Extensive microbial diversity within the chicken gut microbiome revealed by metagenomics and culture.</title>
        <authorList>
            <person name="Gilroy R."/>
            <person name="Ravi A."/>
            <person name="Getino M."/>
            <person name="Pursley I."/>
            <person name="Horton D.L."/>
            <person name="Alikhan N.F."/>
            <person name="Baker D."/>
            <person name="Gharbi K."/>
            <person name="Hall N."/>
            <person name="Watson M."/>
            <person name="Adriaenssens E.M."/>
            <person name="Foster-Nyarko E."/>
            <person name="Jarju S."/>
            <person name="Secka A."/>
            <person name="Antonio M."/>
            <person name="Oren A."/>
            <person name="Chaudhuri R.R."/>
            <person name="La Ragione R."/>
            <person name="Hildebrand F."/>
            <person name="Pallen M.J."/>
        </authorList>
    </citation>
    <scope>NUCLEOTIDE SEQUENCE</scope>
    <source>
        <strain evidence="2">ChiHejej3B27-3195</strain>
    </source>
</reference>
<dbReference type="InterPro" id="IPR002734">
    <property type="entry name" value="RibDG_C"/>
</dbReference>
<organism evidence="2 3">
    <name type="scientific">Candidatus Nesterenkonia stercoripullorum</name>
    <dbReference type="NCBI Taxonomy" id="2838701"/>
    <lineage>
        <taxon>Bacteria</taxon>
        <taxon>Bacillati</taxon>
        <taxon>Actinomycetota</taxon>
        <taxon>Actinomycetes</taxon>
        <taxon>Micrococcales</taxon>
        <taxon>Micrococcaceae</taxon>
        <taxon>Nesterenkonia</taxon>
    </lineage>
</organism>
<dbReference type="Gene3D" id="3.40.430.10">
    <property type="entry name" value="Dihydrofolate Reductase, subunit A"/>
    <property type="match status" value="1"/>
</dbReference>
<dbReference type="AlphaFoldDB" id="A0A9D2A9N6"/>